<feature type="region of interest" description="Disordered" evidence="1">
    <location>
        <begin position="1"/>
        <end position="23"/>
    </location>
</feature>
<evidence type="ECO:0000313" key="2">
    <source>
        <dbReference type="EMBL" id="GMN51580.1"/>
    </source>
</evidence>
<evidence type="ECO:0000256" key="1">
    <source>
        <dbReference type="SAM" id="MobiDB-lite"/>
    </source>
</evidence>
<feature type="compositionally biased region" description="Low complexity" evidence="1">
    <location>
        <begin position="137"/>
        <end position="146"/>
    </location>
</feature>
<reference evidence="2" key="1">
    <citation type="submission" date="2023-07" db="EMBL/GenBank/DDBJ databases">
        <title>draft genome sequence of fig (Ficus carica).</title>
        <authorList>
            <person name="Takahashi T."/>
            <person name="Nishimura K."/>
        </authorList>
    </citation>
    <scope>NUCLEOTIDE SEQUENCE</scope>
</reference>
<feature type="region of interest" description="Disordered" evidence="1">
    <location>
        <begin position="37"/>
        <end position="58"/>
    </location>
</feature>
<comment type="caution">
    <text evidence="2">The sequence shown here is derived from an EMBL/GenBank/DDBJ whole genome shotgun (WGS) entry which is preliminary data.</text>
</comment>
<organism evidence="2 3">
    <name type="scientific">Ficus carica</name>
    <name type="common">Common fig</name>
    <dbReference type="NCBI Taxonomy" id="3494"/>
    <lineage>
        <taxon>Eukaryota</taxon>
        <taxon>Viridiplantae</taxon>
        <taxon>Streptophyta</taxon>
        <taxon>Embryophyta</taxon>
        <taxon>Tracheophyta</taxon>
        <taxon>Spermatophyta</taxon>
        <taxon>Magnoliopsida</taxon>
        <taxon>eudicotyledons</taxon>
        <taxon>Gunneridae</taxon>
        <taxon>Pentapetalae</taxon>
        <taxon>rosids</taxon>
        <taxon>fabids</taxon>
        <taxon>Rosales</taxon>
        <taxon>Moraceae</taxon>
        <taxon>Ficeae</taxon>
        <taxon>Ficus</taxon>
    </lineage>
</organism>
<proteinExistence type="predicted"/>
<feature type="region of interest" description="Disordered" evidence="1">
    <location>
        <begin position="86"/>
        <end position="171"/>
    </location>
</feature>
<dbReference type="AlphaFoldDB" id="A0AA88DBA9"/>
<feature type="compositionally biased region" description="Acidic residues" evidence="1">
    <location>
        <begin position="1"/>
        <end position="10"/>
    </location>
</feature>
<dbReference type="EMBL" id="BTGU01000038">
    <property type="protein sequence ID" value="GMN51580.1"/>
    <property type="molecule type" value="Genomic_DNA"/>
</dbReference>
<protein>
    <submittedName>
        <fullName evidence="2">Uncharacterized protein</fullName>
    </submittedName>
</protein>
<keyword evidence="3" id="KW-1185">Reference proteome</keyword>
<feature type="compositionally biased region" description="Gly residues" evidence="1">
    <location>
        <begin position="99"/>
        <end position="112"/>
    </location>
</feature>
<accession>A0AA88DBA9</accession>
<evidence type="ECO:0000313" key="3">
    <source>
        <dbReference type="Proteomes" id="UP001187192"/>
    </source>
</evidence>
<feature type="compositionally biased region" description="Basic and acidic residues" evidence="1">
    <location>
        <begin position="154"/>
        <end position="163"/>
    </location>
</feature>
<sequence length="171" mass="17351">MLTSELEPEPEAVSFPPSLPPSPSPLCTIPLALAFGPTPSDAAISPPDSRDLGFGSPDATEMKVEGDDGPKLISCRLPPSTFFSVASGGLKPRSRRLGRGGGQNYRAGGGKGKTQLMLAWGGPGGGGGEGEREGGREMVSSSSVGVRSGGVGGRRGEGRESTKHASHVTIP</sequence>
<gene>
    <name evidence="2" type="ORF">TIFTF001_020732</name>
</gene>
<name>A0AA88DBA9_FICCA</name>
<dbReference type="Proteomes" id="UP001187192">
    <property type="component" value="Unassembled WGS sequence"/>
</dbReference>